<comment type="subcellular location">
    <subcellularLocation>
        <location evidence="1">Membrane</location>
    </subcellularLocation>
</comment>
<dbReference type="Pfam" id="PF15330">
    <property type="entry name" value="SIT"/>
    <property type="match status" value="1"/>
</dbReference>
<proteinExistence type="inferred from homology"/>
<dbReference type="Pfam" id="PF07686">
    <property type="entry name" value="V-set"/>
    <property type="match status" value="1"/>
</dbReference>
<feature type="transmembrane region" description="Helical" evidence="7">
    <location>
        <begin position="180"/>
        <end position="200"/>
    </location>
</feature>
<evidence type="ECO:0000259" key="9">
    <source>
        <dbReference type="PROSITE" id="PS50835"/>
    </source>
</evidence>
<dbReference type="GO" id="GO:1990904">
    <property type="term" value="C:ribonucleoprotein complex"/>
    <property type="evidence" value="ECO:0007669"/>
    <property type="project" value="UniProtKB-KW"/>
</dbReference>
<evidence type="ECO:0000256" key="2">
    <source>
        <dbReference type="ARBA" id="ARBA00008596"/>
    </source>
</evidence>
<dbReference type="Gene3D" id="2.60.40.10">
    <property type="entry name" value="Immunoglobulins"/>
    <property type="match status" value="1"/>
</dbReference>
<keyword evidence="11" id="KW-1185">Reference proteome</keyword>
<dbReference type="GO" id="GO:0005886">
    <property type="term" value="C:plasma membrane"/>
    <property type="evidence" value="ECO:0007669"/>
    <property type="project" value="TreeGrafter"/>
</dbReference>
<dbReference type="GO" id="GO:0003735">
    <property type="term" value="F:structural constituent of ribosome"/>
    <property type="evidence" value="ECO:0007669"/>
    <property type="project" value="InterPro"/>
</dbReference>
<dbReference type="STRING" id="29139.ENSVURP00010018054"/>
<dbReference type="PANTHER" id="PTHR11860">
    <property type="entry name" value="POLYMERIC-IMMUNOGLOBULIN RECEPTOR"/>
    <property type="match status" value="1"/>
</dbReference>
<organism evidence="10 11">
    <name type="scientific">Vombatus ursinus</name>
    <name type="common">Common wombat</name>
    <dbReference type="NCBI Taxonomy" id="29139"/>
    <lineage>
        <taxon>Eukaryota</taxon>
        <taxon>Metazoa</taxon>
        <taxon>Chordata</taxon>
        <taxon>Craniata</taxon>
        <taxon>Vertebrata</taxon>
        <taxon>Euteleostomi</taxon>
        <taxon>Mammalia</taxon>
        <taxon>Metatheria</taxon>
        <taxon>Diprotodontia</taxon>
        <taxon>Vombatidae</taxon>
        <taxon>Vombatus</taxon>
    </lineage>
</organism>
<dbReference type="InterPro" id="IPR003599">
    <property type="entry name" value="Ig_sub"/>
</dbReference>
<dbReference type="GO" id="GO:0006412">
    <property type="term" value="P:translation"/>
    <property type="evidence" value="ECO:0007669"/>
    <property type="project" value="InterPro"/>
</dbReference>
<evidence type="ECO:0000256" key="8">
    <source>
        <dbReference type="SAM" id="SignalP"/>
    </source>
</evidence>
<protein>
    <recommendedName>
        <fullName evidence="9">Ig-like domain-containing protein</fullName>
    </recommendedName>
</protein>
<dbReference type="InterPro" id="IPR036179">
    <property type="entry name" value="Ig-like_dom_sf"/>
</dbReference>
<dbReference type="GO" id="GO:0004888">
    <property type="term" value="F:transmembrane signaling receptor activity"/>
    <property type="evidence" value="ECO:0007669"/>
    <property type="project" value="TreeGrafter"/>
</dbReference>
<dbReference type="SMART" id="SM00409">
    <property type="entry name" value="IG"/>
    <property type="match status" value="1"/>
</dbReference>
<evidence type="ECO:0000256" key="7">
    <source>
        <dbReference type="SAM" id="Phobius"/>
    </source>
</evidence>
<dbReference type="Ensembl" id="ENSVURT00010020516.1">
    <property type="protein sequence ID" value="ENSVURP00010018054.1"/>
    <property type="gene ID" value="ENSVURG00010013794.1"/>
</dbReference>
<comment type="similarity">
    <text evidence="2">Belongs to the eukaryotic ribosomal protein eS26 family.</text>
</comment>
<dbReference type="Gene3D" id="3.30.1740.20">
    <property type="entry name" value="Ribosomal protein S26e"/>
    <property type="match status" value="1"/>
</dbReference>
<feature type="chain" id="PRO_5021357748" description="Ig-like domain-containing protein" evidence="8">
    <location>
        <begin position="29"/>
        <end position="387"/>
    </location>
</feature>
<dbReference type="PANTHER" id="PTHR11860:SF87">
    <property type="entry name" value="CMRF35-LIKE MOLECULE 8"/>
    <property type="match status" value="1"/>
</dbReference>
<dbReference type="PROSITE" id="PS50835">
    <property type="entry name" value="IG_LIKE"/>
    <property type="match status" value="1"/>
</dbReference>
<keyword evidence="7" id="KW-1133">Transmembrane helix</keyword>
<evidence type="ECO:0000256" key="3">
    <source>
        <dbReference type="ARBA" id="ARBA00022692"/>
    </source>
</evidence>
<sequence>MSSQERLPLLLLLLPLPSILLFLCPIDCLSLSGPSEVRGIVGESLTVQCSYEENYKTTKKKWCKKSWKFFCSTIMDTQESKVSIRDDPENNTFTVTMKNLTKADEGEYQCRIEQSFSDIKFSITVFVSPAPTVTSNRYTTTSPTDIPVTDINEIGEEKTSEEISDPMPLPRSGILDKPGILLLILGLLIISLAGAVFLAWRMMRQKKADEKSMVFLDSNQPLSIAPEQPNNEPCYSNLELQERHSNQDPPIQSNPDVQFSTVAFFSWCVDKGAFREQNQCSFLCHCWEPPRAWDITAPALSKMTKKMRENGHANKGHGHEQPIHCTNCARCVPKDKAIKRFVRQGHLRGQHLRLLCAAQTVCESALLCELHYPQQGSEESSQKARKD</sequence>
<dbReference type="InterPro" id="IPR050671">
    <property type="entry name" value="CD300_family_receptors"/>
</dbReference>
<reference evidence="11" key="1">
    <citation type="submission" date="2018-12" db="EMBL/GenBank/DDBJ databases">
        <authorList>
            <person name="Yazar S."/>
        </authorList>
    </citation>
    <scope>NUCLEOTIDE SEQUENCE [LARGE SCALE GENOMIC DNA]</scope>
</reference>
<keyword evidence="6" id="KW-0687">Ribonucleoprotein</keyword>
<accession>A0A4X2L083</accession>
<feature type="signal peptide" evidence="8">
    <location>
        <begin position="1"/>
        <end position="28"/>
    </location>
</feature>
<dbReference type="GO" id="GO:0005840">
    <property type="term" value="C:ribosome"/>
    <property type="evidence" value="ECO:0007669"/>
    <property type="project" value="UniProtKB-KW"/>
</dbReference>
<keyword evidence="8" id="KW-0732">Signal</keyword>
<evidence type="ECO:0000313" key="10">
    <source>
        <dbReference type="Ensembl" id="ENSVURP00010018054.1"/>
    </source>
</evidence>
<dbReference type="InterPro" id="IPR013106">
    <property type="entry name" value="Ig_V-set"/>
</dbReference>
<keyword evidence="4" id="KW-0689">Ribosomal protein</keyword>
<evidence type="ECO:0000256" key="6">
    <source>
        <dbReference type="ARBA" id="ARBA00023274"/>
    </source>
</evidence>
<evidence type="ECO:0000256" key="1">
    <source>
        <dbReference type="ARBA" id="ARBA00004370"/>
    </source>
</evidence>
<name>A0A4X2L083_VOMUR</name>
<dbReference type="InterPro" id="IPR000892">
    <property type="entry name" value="Ribosomal_eS26"/>
</dbReference>
<dbReference type="Proteomes" id="UP000314987">
    <property type="component" value="Unassembled WGS sequence"/>
</dbReference>
<keyword evidence="5 7" id="KW-0472">Membrane</keyword>
<evidence type="ECO:0000256" key="5">
    <source>
        <dbReference type="ARBA" id="ARBA00023136"/>
    </source>
</evidence>
<dbReference type="Pfam" id="PF01283">
    <property type="entry name" value="Ribosomal_S26e"/>
    <property type="match status" value="1"/>
</dbReference>
<keyword evidence="3 7" id="KW-0812">Transmembrane</keyword>
<evidence type="ECO:0000256" key="4">
    <source>
        <dbReference type="ARBA" id="ARBA00022980"/>
    </source>
</evidence>
<dbReference type="AlphaFoldDB" id="A0A4X2L083"/>
<reference evidence="10" key="2">
    <citation type="submission" date="2025-08" db="UniProtKB">
        <authorList>
            <consortium name="Ensembl"/>
        </authorList>
    </citation>
    <scope>IDENTIFICATION</scope>
</reference>
<gene>
    <name evidence="10" type="primary">LOC114049249</name>
</gene>
<dbReference type="InterPro" id="IPR007110">
    <property type="entry name" value="Ig-like_dom"/>
</dbReference>
<dbReference type="InterPro" id="IPR038551">
    <property type="entry name" value="Ribosomal_eS26_sf"/>
</dbReference>
<dbReference type="InterPro" id="IPR013783">
    <property type="entry name" value="Ig-like_fold"/>
</dbReference>
<dbReference type="GeneTree" id="ENSGT00940000159622"/>
<evidence type="ECO:0000313" key="11">
    <source>
        <dbReference type="Proteomes" id="UP000314987"/>
    </source>
</evidence>
<dbReference type="SUPFAM" id="SSF48726">
    <property type="entry name" value="Immunoglobulin"/>
    <property type="match status" value="1"/>
</dbReference>
<reference evidence="10" key="3">
    <citation type="submission" date="2025-09" db="UniProtKB">
        <authorList>
            <consortium name="Ensembl"/>
        </authorList>
    </citation>
    <scope>IDENTIFICATION</scope>
</reference>
<feature type="domain" description="Ig-like" evidence="9">
    <location>
        <begin position="17"/>
        <end position="124"/>
    </location>
</feature>